<comment type="similarity">
    <text evidence="2">Belongs to the popeye family.</text>
</comment>
<dbReference type="OMA" id="HMPGPEL"/>
<accession>A0A3P8W3S3</accession>
<dbReference type="InterPro" id="IPR006916">
    <property type="entry name" value="POPDC1-3"/>
</dbReference>
<dbReference type="GO" id="GO:0042391">
    <property type="term" value="P:regulation of membrane potential"/>
    <property type="evidence" value="ECO:0007669"/>
    <property type="project" value="TreeGrafter"/>
</dbReference>
<dbReference type="SUPFAM" id="SSF51206">
    <property type="entry name" value="cAMP-binding domain-like"/>
    <property type="match status" value="1"/>
</dbReference>
<feature type="transmembrane region" description="Helical" evidence="6">
    <location>
        <begin position="82"/>
        <end position="101"/>
    </location>
</feature>
<dbReference type="InterPro" id="IPR018490">
    <property type="entry name" value="cNMP-bd_dom_sf"/>
</dbReference>
<dbReference type="Proteomes" id="UP000265120">
    <property type="component" value="Chromosome 13"/>
</dbReference>
<dbReference type="KEGG" id="csem:103388879"/>
<dbReference type="RefSeq" id="XP_008322299.1">
    <property type="nucleotide sequence ID" value="XM_008324077.3"/>
</dbReference>
<keyword evidence="5 6" id="KW-0472">Membrane</keyword>
<keyword evidence="9" id="KW-1185">Reference proteome</keyword>
<evidence type="ECO:0000256" key="2">
    <source>
        <dbReference type="ARBA" id="ARBA00007146"/>
    </source>
</evidence>
<proteinExistence type="inferred from homology"/>
<dbReference type="PANTHER" id="PTHR12101:SF18">
    <property type="entry name" value="POPEYE DOMAIN-CONTAINING PROTEIN 3"/>
    <property type="match status" value="1"/>
</dbReference>
<dbReference type="InParanoid" id="A0A3P8W3S3"/>
<feature type="transmembrane region" description="Helical" evidence="6">
    <location>
        <begin position="55"/>
        <end position="75"/>
    </location>
</feature>
<evidence type="ECO:0000259" key="7">
    <source>
        <dbReference type="Pfam" id="PF04831"/>
    </source>
</evidence>
<evidence type="ECO:0000256" key="4">
    <source>
        <dbReference type="ARBA" id="ARBA00022989"/>
    </source>
</evidence>
<reference evidence="8 9" key="1">
    <citation type="journal article" date="2014" name="Nat. Genet.">
        <title>Whole-genome sequence of a flatfish provides insights into ZW sex chromosome evolution and adaptation to a benthic lifestyle.</title>
        <authorList>
            <person name="Chen S."/>
            <person name="Zhang G."/>
            <person name="Shao C."/>
            <person name="Huang Q."/>
            <person name="Liu G."/>
            <person name="Zhang P."/>
            <person name="Song W."/>
            <person name="An N."/>
            <person name="Chalopin D."/>
            <person name="Volff J.N."/>
            <person name="Hong Y."/>
            <person name="Li Q."/>
            <person name="Sha Z."/>
            <person name="Zhou H."/>
            <person name="Xie M."/>
            <person name="Yu Q."/>
            <person name="Liu Y."/>
            <person name="Xiang H."/>
            <person name="Wang N."/>
            <person name="Wu K."/>
            <person name="Yang C."/>
            <person name="Zhou Q."/>
            <person name="Liao X."/>
            <person name="Yang L."/>
            <person name="Hu Q."/>
            <person name="Zhang J."/>
            <person name="Meng L."/>
            <person name="Jin L."/>
            <person name="Tian Y."/>
            <person name="Lian J."/>
            <person name="Yang J."/>
            <person name="Miao G."/>
            <person name="Liu S."/>
            <person name="Liang Z."/>
            <person name="Yan F."/>
            <person name="Li Y."/>
            <person name="Sun B."/>
            <person name="Zhang H."/>
            <person name="Zhang J."/>
            <person name="Zhu Y."/>
            <person name="Du M."/>
            <person name="Zhao Y."/>
            <person name="Schartl M."/>
            <person name="Tang Q."/>
            <person name="Wang J."/>
        </authorList>
    </citation>
    <scope>NUCLEOTIDE SEQUENCE</scope>
</reference>
<evidence type="ECO:0000256" key="1">
    <source>
        <dbReference type="ARBA" id="ARBA00004141"/>
    </source>
</evidence>
<evidence type="ECO:0000256" key="6">
    <source>
        <dbReference type="SAM" id="Phobius"/>
    </source>
</evidence>
<dbReference type="OrthoDB" id="425611at2759"/>
<dbReference type="AlphaFoldDB" id="A0A3P8W3S3"/>
<keyword evidence="4 6" id="KW-1133">Transmembrane helix</keyword>
<evidence type="ECO:0000256" key="3">
    <source>
        <dbReference type="ARBA" id="ARBA00022692"/>
    </source>
</evidence>
<sequence>MEPPDFEAMNYTVEQVPPMYPLCEEWREGAEGAVFHLANIFLFLGFMGGSGFYGLLYLFTFLALGFFCSTLWAWSDPCTTDTFLWSFALFGVTLGQVLHVAHRLRSVSFEREFQDLYQHLFQKLGVSLSQFGKIIACCDSDIHTLETNNCFAIEGKTPIDKLSVLLSGRVCVTVNGEFLHYIHPFQFLDSPEWDSLRPAEEGIFQVTLRADDPCRYVAWKRKKLYLLFAKHRYIAKIFALIVRNDIAEKLYSLNDKAFNESGHRYDLRLPSYCHMPGPELEKADVLQVPVQSGRTA</sequence>
<keyword evidence="3 6" id="KW-0812">Transmembrane</keyword>
<dbReference type="GO" id="GO:0007519">
    <property type="term" value="P:skeletal muscle tissue development"/>
    <property type="evidence" value="ECO:0007669"/>
    <property type="project" value="TreeGrafter"/>
</dbReference>
<reference evidence="8" key="3">
    <citation type="submission" date="2025-09" db="UniProtKB">
        <authorList>
            <consortium name="Ensembl"/>
        </authorList>
    </citation>
    <scope>IDENTIFICATION</scope>
</reference>
<comment type="subcellular location">
    <subcellularLocation>
        <location evidence="1">Membrane</location>
        <topology evidence="1">Multi-pass membrane protein</topology>
    </subcellularLocation>
</comment>
<evidence type="ECO:0000256" key="5">
    <source>
        <dbReference type="ARBA" id="ARBA00023136"/>
    </source>
</evidence>
<dbReference type="Pfam" id="PF04831">
    <property type="entry name" value="POPDC1-3"/>
    <property type="match status" value="1"/>
</dbReference>
<dbReference type="GeneTree" id="ENSGT00390000002563"/>
<organism evidence="8 9">
    <name type="scientific">Cynoglossus semilaevis</name>
    <name type="common">Tongue sole</name>
    <dbReference type="NCBI Taxonomy" id="244447"/>
    <lineage>
        <taxon>Eukaryota</taxon>
        <taxon>Metazoa</taxon>
        <taxon>Chordata</taxon>
        <taxon>Craniata</taxon>
        <taxon>Vertebrata</taxon>
        <taxon>Euteleostomi</taxon>
        <taxon>Actinopterygii</taxon>
        <taxon>Neopterygii</taxon>
        <taxon>Teleostei</taxon>
        <taxon>Neoteleostei</taxon>
        <taxon>Acanthomorphata</taxon>
        <taxon>Carangaria</taxon>
        <taxon>Pleuronectiformes</taxon>
        <taxon>Pleuronectoidei</taxon>
        <taxon>Cynoglossidae</taxon>
        <taxon>Cynoglossinae</taxon>
        <taxon>Cynoglossus</taxon>
    </lineage>
</organism>
<dbReference type="Ensembl" id="ENSCSET00000020502.1">
    <property type="protein sequence ID" value="ENSCSEP00000020251.1"/>
    <property type="gene ID" value="ENSCSEG00000012927.1"/>
</dbReference>
<feature type="domain" description="POPDC1-3" evidence="7">
    <location>
        <begin position="31"/>
        <end position="256"/>
    </location>
</feature>
<dbReference type="GeneID" id="103388879"/>
<dbReference type="CTD" id="64208"/>
<reference evidence="8" key="2">
    <citation type="submission" date="2025-08" db="UniProtKB">
        <authorList>
            <consortium name="Ensembl"/>
        </authorList>
    </citation>
    <scope>IDENTIFICATION</scope>
</reference>
<dbReference type="PANTHER" id="PTHR12101">
    <property type="entry name" value="POPEYE DOMAIN CONTAINING PROTEIN"/>
    <property type="match status" value="1"/>
</dbReference>
<name>A0A3P8W3S3_CYNSE</name>
<evidence type="ECO:0000313" key="9">
    <source>
        <dbReference type="Proteomes" id="UP000265120"/>
    </source>
</evidence>
<dbReference type="GO" id="GO:0042383">
    <property type="term" value="C:sarcolemma"/>
    <property type="evidence" value="ECO:0007669"/>
    <property type="project" value="TreeGrafter"/>
</dbReference>
<dbReference type="InterPro" id="IPR055272">
    <property type="entry name" value="POPDC1-3_dom"/>
</dbReference>
<evidence type="ECO:0000313" key="8">
    <source>
        <dbReference type="Ensembl" id="ENSCSEP00000020251.1"/>
    </source>
</evidence>
<dbReference type="GO" id="GO:0051146">
    <property type="term" value="P:striated muscle cell differentiation"/>
    <property type="evidence" value="ECO:0007669"/>
    <property type="project" value="TreeGrafter"/>
</dbReference>
<dbReference type="GO" id="GO:0007507">
    <property type="term" value="P:heart development"/>
    <property type="evidence" value="ECO:0007669"/>
    <property type="project" value="TreeGrafter"/>
</dbReference>
<protein>
    <submittedName>
        <fullName evidence="8">Popeye domain cAMP effector 3</fullName>
    </submittedName>
</protein>
<dbReference type="GO" id="GO:0030552">
    <property type="term" value="F:cAMP binding"/>
    <property type="evidence" value="ECO:0007669"/>
    <property type="project" value="TreeGrafter"/>
</dbReference>